<dbReference type="PANTHER" id="PTHR43628">
    <property type="entry name" value="ACTIVATOR OF C KINASE PROTEIN 1-RELATED"/>
    <property type="match status" value="1"/>
</dbReference>
<dbReference type="GO" id="GO:0010972">
    <property type="term" value="P:negative regulation of G2/M transition of mitotic cell cycle"/>
    <property type="evidence" value="ECO:0007669"/>
    <property type="project" value="TreeGrafter"/>
</dbReference>
<dbReference type="InterPro" id="IPR011990">
    <property type="entry name" value="TPR-like_helical_dom_sf"/>
</dbReference>
<dbReference type="SMART" id="SM00671">
    <property type="entry name" value="SEL1"/>
    <property type="match status" value="3"/>
</dbReference>
<name>A0A9N8Z8G1_9GLOM</name>
<proteinExistence type="predicted"/>
<sequence length="244" mass="28266">MSTSTDHNTQSDNTPSENIEITEEILTELITSSDIELISYLSKLLIDIGRIEYDPKIVQIFENYFTESNIQSSHAFSILSKCSSIPRYSTLLGFFYQYGIGTKQNEELAFKYYESAADKGDSFSMIQIGWYYDNVTGSPVKRDAKKALEYYKKSVETENHPQALCHLAYHEQNERRMFLMYQEAAIGGFIDAQKQVIASYRYGSGVEKDLHKTFRLLWKRIKEKSDWHSNELEYLRLFCLGGLL</sequence>
<dbReference type="EMBL" id="CAJVPL010000303">
    <property type="protein sequence ID" value="CAG8480833.1"/>
    <property type="molecule type" value="Genomic_DNA"/>
</dbReference>
<accession>A0A9N8Z8G1</accession>
<comment type="caution">
    <text evidence="1">The sequence shown here is derived from an EMBL/GenBank/DDBJ whole genome shotgun (WGS) entry which is preliminary data.</text>
</comment>
<dbReference type="GO" id="GO:0032153">
    <property type="term" value="C:cell division site"/>
    <property type="evidence" value="ECO:0007669"/>
    <property type="project" value="TreeGrafter"/>
</dbReference>
<dbReference type="Pfam" id="PF08238">
    <property type="entry name" value="Sel1"/>
    <property type="match status" value="3"/>
</dbReference>
<keyword evidence="2" id="KW-1185">Reference proteome</keyword>
<organism evidence="1 2">
    <name type="scientific">Ambispora gerdemannii</name>
    <dbReference type="NCBI Taxonomy" id="144530"/>
    <lineage>
        <taxon>Eukaryota</taxon>
        <taxon>Fungi</taxon>
        <taxon>Fungi incertae sedis</taxon>
        <taxon>Mucoromycota</taxon>
        <taxon>Glomeromycotina</taxon>
        <taxon>Glomeromycetes</taxon>
        <taxon>Archaeosporales</taxon>
        <taxon>Ambisporaceae</taxon>
        <taxon>Ambispora</taxon>
    </lineage>
</organism>
<reference evidence="1" key="1">
    <citation type="submission" date="2021-06" db="EMBL/GenBank/DDBJ databases">
        <authorList>
            <person name="Kallberg Y."/>
            <person name="Tangrot J."/>
            <person name="Rosling A."/>
        </authorList>
    </citation>
    <scope>NUCLEOTIDE SEQUENCE</scope>
    <source>
        <strain evidence="1">MT106</strain>
    </source>
</reference>
<dbReference type="AlphaFoldDB" id="A0A9N8Z8G1"/>
<evidence type="ECO:0000313" key="2">
    <source>
        <dbReference type="Proteomes" id="UP000789831"/>
    </source>
</evidence>
<dbReference type="InterPro" id="IPR052945">
    <property type="entry name" value="Mitotic_Regulator"/>
</dbReference>
<dbReference type="InterPro" id="IPR006597">
    <property type="entry name" value="Sel1-like"/>
</dbReference>
<dbReference type="Proteomes" id="UP000789831">
    <property type="component" value="Unassembled WGS sequence"/>
</dbReference>
<dbReference type="Gene3D" id="1.25.40.10">
    <property type="entry name" value="Tetratricopeptide repeat domain"/>
    <property type="match status" value="1"/>
</dbReference>
<evidence type="ECO:0000313" key="1">
    <source>
        <dbReference type="EMBL" id="CAG8480833.1"/>
    </source>
</evidence>
<dbReference type="OrthoDB" id="2384430at2759"/>
<protein>
    <submittedName>
        <fullName evidence="1">12854_t:CDS:1</fullName>
    </submittedName>
</protein>
<gene>
    <name evidence="1" type="ORF">AGERDE_LOCUS3223</name>
</gene>
<dbReference type="SUPFAM" id="SSF81901">
    <property type="entry name" value="HCP-like"/>
    <property type="match status" value="1"/>
</dbReference>
<dbReference type="PANTHER" id="PTHR43628:SF1">
    <property type="entry name" value="CHITIN SYNTHASE REGULATORY FACTOR 2-RELATED"/>
    <property type="match status" value="1"/>
</dbReference>